<feature type="chain" id="PRO_5029469122" description="DUF4280 domain-containing protein" evidence="1">
    <location>
        <begin position="23"/>
        <end position="105"/>
    </location>
</feature>
<protein>
    <recommendedName>
        <fullName evidence="4">DUF4280 domain-containing protein</fullName>
    </recommendedName>
</protein>
<gene>
    <name evidence="2" type="ORF">MPSYJ_34180</name>
</gene>
<evidence type="ECO:0000313" key="3">
    <source>
        <dbReference type="Proteomes" id="UP000466514"/>
    </source>
</evidence>
<dbReference type="AlphaFoldDB" id="A0A7I7MDZ7"/>
<evidence type="ECO:0000313" key="2">
    <source>
        <dbReference type="EMBL" id="BBX69957.1"/>
    </source>
</evidence>
<accession>A0A7I7MDZ7</accession>
<name>A0A7I7MDZ7_9MYCO</name>
<dbReference type="EMBL" id="AP022574">
    <property type="protein sequence ID" value="BBX69957.1"/>
    <property type="molecule type" value="Genomic_DNA"/>
</dbReference>
<keyword evidence="1" id="KW-0732">Signal</keyword>
<dbReference type="KEGG" id="mpsc:MPSYJ_34180"/>
<evidence type="ECO:0008006" key="4">
    <source>
        <dbReference type="Google" id="ProtNLM"/>
    </source>
</evidence>
<feature type="signal peptide" evidence="1">
    <location>
        <begin position="1"/>
        <end position="22"/>
    </location>
</feature>
<evidence type="ECO:0000256" key="1">
    <source>
        <dbReference type="SAM" id="SignalP"/>
    </source>
</evidence>
<dbReference type="Proteomes" id="UP000466514">
    <property type="component" value="Chromosome"/>
</dbReference>
<reference evidence="2 3" key="1">
    <citation type="journal article" date="2019" name="Emerg. Microbes Infect.">
        <title>Comprehensive subspecies identification of 175 nontuberculous mycobacteria species based on 7547 genomic profiles.</title>
        <authorList>
            <person name="Matsumoto Y."/>
            <person name="Kinjo T."/>
            <person name="Motooka D."/>
            <person name="Nabeya D."/>
            <person name="Jung N."/>
            <person name="Uechi K."/>
            <person name="Horii T."/>
            <person name="Iida T."/>
            <person name="Fujita J."/>
            <person name="Nakamura S."/>
        </authorList>
    </citation>
    <scope>NUCLEOTIDE SEQUENCE [LARGE SCALE GENOMIC DNA]</scope>
    <source>
        <strain evidence="2 3">JCM 13323</strain>
    </source>
</reference>
<keyword evidence="3" id="KW-1185">Reference proteome</keyword>
<organism evidence="2 3">
    <name type="scientific">Mycolicibacterium psychrotolerans</name>
    <dbReference type="NCBI Taxonomy" id="216929"/>
    <lineage>
        <taxon>Bacteria</taxon>
        <taxon>Bacillati</taxon>
        <taxon>Actinomycetota</taxon>
        <taxon>Actinomycetes</taxon>
        <taxon>Mycobacteriales</taxon>
        <taxon>Mycobacteriaceae</taxon>
        <taxon>Mycolicibacterium</taxon>
    </lineage>
</organism>
<sequence>MPTPILHLGATVMCTHAGSAQAASPFPRVTVSGQPVVTLSTVYVIVGCALTSTPTPPCVAGQWVVGAVRVLAGGVPVAVQSGTAIATPTGTPMLPLVVQPRAMAT</sequence>
<proteinExistence type="predicted"/>
<dbReference type="RefSeq" id="WP_163723327.1">
    <property type="nucleotide sequence ID" value="NZ_AP022574.1"/>
</dbReference>